<dbReference type="EMBL" id="JAECZO010000008">
    <property type="protein sequence ID" value="KAK7200811.1"/>
    <property type="molecule type" value="Genomic_DNA"/>
</dbReference>
<evidence type="ECO:0000256" key="1">
    <source>
        <dbReference type="SAM" id="Coils"/>
    </source>
</evidence>
<organism evidence="2 3">
    <name type="scientific">Novymonas esmeraldas</name>
    <dbReference type="NCBI Taxonomy" id="1808958"/>
    <lineage>
        <taxon>Eukaryota</taxon>
        <taxon>Discoba</taxon>
        <taxon>Euglenozoa</taxon>
        <taxon>Kinetoplastea</taxon>
        <taxon>Metakinetoplastina</taxon>
        <taxon>Trypanosomatida</taxon>
        <taxon>Trypanosomatidae</taxon>
        <taxon>Novymonas</taxon>
    </lineage>
</organism>
<dbReference type="AlphaFoldDB" id="A0AAW0F580"/>
<feature type="coiled-coil region" evidence="1">
    <location>
        <begin position="112"/>
        <end position="146"/>
    </location>
</feature>
<sequence>MLSWIWGTLFGDDAAEQDDDETVRISMSDLRSITAEIDTLQQSVRAASESLASSDKNTLLFCQSIEALLLETFDAPAGHPSTSSPETAQLQEMRAGLEEERAAVTASLTRQRELTETRLFRAQMQIRALEKQRENLEAAVQQLDNPQHRTGRVVFPVVESPEFTPKQTN</sequence>
<name>A0AAW0F580_9TRYP</name>
<evidence type="ECO:0000313" key="2">
    <source>
        <dbReference type="EMBL" id="KAK7200811.1"/>
    </source>
</evidence>
<proteinExistence type="predicted"/>
<protein>
    <submittedName>
        <fullName evidence="2">Uncharacterized protein</fullName>
    </submittedName>
</protein>
<gene>
    <name evidence="2" type="ORF">NESM_000139500</name>
</gene>
<keyword evidence="1" id="KW-0175">Coiled coil</keyword>
<comment type="caution">
    <text evidence="2">The sequence shown here is derived from an EMBL/GenBank/DDBJ whole genome shotgun (WGS) entry which is preliminary data.</text>
</comment>
<keyword evidence="3" id="KW-1185">Reference proteome</keyword>
<reference evidence="2 3" key="1">
    <citation type="journal article" date="2021" name="MBio">
        <title>A New Model Trypanosomatid, Novymonas esmeraldas: Genomic Perception of Its 'Candidatus Pandoraea novymonadis' Endosymbiont.</title>
        <authorList>
            <person name="Zakharova A."/>
            <person name="Saura A."/>
            <person name="Butenko A."/>
            <person name="Podesvova L."/>
            <person name="Warmusova S."/>
            <person name="Kostygov A.Y."/>
            <person name="Nenarokova A."/>
            <person name="Lukes J."/>
            <person name="Opperdoes F.R."/>
            <person name="Yurchenko V."/>
        </authorList>
    </citation>
    <scope>NUCLEOTIDE SEQUENCE [LARGE SCALE GENOMIC DNA]</scope>
    <source>
        <strain evidence="2 3">E262AT.01</strain>
    </source>
</reference>
<accession>A0AAW0F580</accession>
<dbReference type="Proteomes" id="UP001430356">
    <property type="component" value="Unassembled WGS sequence"/>
</dbReference>
<evidence type="ECO:0000313" key="3">
    <source>
        <dbReference type="Proteomes" id="UP001430356"/>
    </source>
</evidence>